<organism evidence="1 2">
    <name type="scientific">Duganella lactea</name>
    <dbReference type="NCBI Taxonomy" id="2692173"/>
    <lineage>
        <taxon>Bacteria</taxon>
        <taxon>Pseudomonadati</taxon>
        <taxon>Pseudomonadota</taxon>
        <taxon>Betaproteobacteria</taxon>
        <taxon>Burkholderiales</taxon>
        <taxon>Oxalobacteraceae</taxon>
        <taxon>Telluria group</taxon>
        <taxon>Duganella</taxon>
    </lineage>
</organism>
<dbReference type="Gene3D" id="1.10.260.40">
    <property type="entry name" value="lambda repressor-like DNA-binding domains"/>
    <property type="match status" value="1"/>
</dbReference>
<evidence type="ECO:0000313" key="2">
    <source>
        <dbReference type="Proteomes" id="UP000449678"/>
    </source>
</evidence>
<dbReference type="InterPro" id="IPR031856">
    <property type="entry name" value="YdaS_toxin-like"/>
</dbReference>
<comment type="caution">
    <text evidence="1">The sequence shown here is derived from an EMBL/GenBank/DDBJ whole genome shotgun (WGS) entry which is preliminary data.</text>
</comment>
<sequence length="80" mass="8762">MNSSPLDKVAAHIGSYAELALQLGVTKGAVGQWKLPGRRVPAEHCPTIEKLVDGIVRCEELRPDVDWAYLRGTRITAAQH</sequence>
<gene>
    <name evidence="1" type="ORF">GTP38_23235</name>
</gene>
<dbReference type="RefSeq" id="WP_160992587.1">
    <property type="nucleotide sequence ID" value="NZ_WWCO01000025.1"/>
</dbReference>
<reference evidence="1 2" key="1">
    <citation type="submission" date="2019-12" db="EMBL/GenBank/DDBJ databases">
        <title>Novel species isolated from a subtropical stream in China.</title>
        <authorList>
            <person name="Lu H."/>
        </authorList>
    </citation>
    <scope>NUCLEOTIDE SEQUENCE [LARGE SCALE GENOMIC DNA]</scope>
    <source>
        <strain evidence="1 2">FT94W</strain>
    </source>
</reference>
<protein>
    <submittedName>
        <fullName evidence="1">Cro/Cl family transcriptional regulator</fullName>
    </submittedName>
</protein>
<name>A0ABW9VC89_9BURK</name>
<dbReference type="InterPro" id="IPR010982">
    <property type="entry name" value="Lambda_DNA-bd_dom_sf"/>
</dbReference>
<evidence type="ECO:0000313" key="1">
    <source>
        <dbReference type="EMBL" id="MYM37244.1"/>
    </source>
</evidence>
<dbReference type="EMBL" id="WWCO01000025">
    <property type="protein sequence ID" value="MYM37244.1"/>
    <property type="molecule type" value="Genomic_DNA"/>
</dbReference>
<dbReference type="Proteomes" id="UP000449678">
    <property type="component" value="Unassembled WGS sequence"/>
</dbReference>
<dbReference type="Pfam" id="PF15943">
    <property type="entry name" value="YdaS_toxin"/>
    <property type="match status" value="1"/>
</dbReference>
<proteinExistence type="predicted"/>
<keyword evidence="2" id="KW-1185">Reference proteome</keyword>
<dbReference type="SUPFAM" id="SSF47413">
    <property type="entry name" value="lambda repressor-like DNA-binding domains"/>
    <property type="match status" value="1"/>
</dbReference>
<accession>A0ABW9VC89</accession>